<keyword evidence="1" id="KW-0413">Isomerase</keyword>
<evidence type="ECO:0000313" key="5">
    <source>
        <dbReference type="EMBL" id="MEL0657318.1"/>
    </source>
</evidence>
<keyword evidence="3" id="KW-0511">Multifunctional enzyme</keyword>
<name>A0ABU9H630_9GAMM</name>
<sequence>TQAVRDQRASRLTTTLDFDALGACDIVIEAVFEEMAIKKDVFGRLGKIAKPNAVLASNTSYLDIDQIAEASGRPADVIGMHFFSPANIMRL</sequence>
<dbReference type="InterPro" id="IPR036291">
    <property type="entry name" value="NAD(P)-bd_dom_sf"/>
</dbReference>
<keyword evidence="2" id="KW-0456">Lyase</keyword>
<accession>A0ABU9H630</accession>
<organism evidence="5 6">
    <name type="scientific">Pseudoalteromonas issachenkonii</name>
    <dbReference type="NCBI Taxonomy" id="152297"/>
    <lineage>
        <taxon>Bacteria</taxon>
        <taxon>Pseudomonadati</taxon>
        <taxon>Pseudomonadota</taxon>
        <taxon>Gammaproteobacteria</taxon>
        <taxon>Alteromonadales</taxon>
        <taxon>Pseudoalteromonadaceae</taxon>
        <taxon>Pseudoalteromonas</taxon>
    </lineage>
</organism>
<dbReference type="Proteomes" id="UP001371391">
    <property type="component" value="Unassembled WGS sequence"/>
</dbReference>
<feature type="non-terminal residue" evidence="5">
    <location>
        <position position="1"/>
    </location>
</feature>
<evidence type="ECO:0000259" key="4">
    <source>
        <dbReference type="Pfam" id="PF02737"/>
    </source>
</evidence>
<evidence type="ECO:0000313" key="6">
    <source>
        <dbReference type="Proteomes" id="UP001371391"/>
    </source>
</evidence>
<dbReference type="SUPFAM" id="SSF51735">
    <property type="entry name" value="NAD(P)-binding Rossmann-fold domains"/>
    <property type="match status" value="1"/>
</dbReference>
<protein>
    <submittedName>
        <fullName evidence="5">3-hydroxyacyl-CoA dehydrogenase NAD-binding domain-containing protein</fullName>
    </submittedName>
</protein>
<proteinExistence type="predicted"/>
<reference evidence="5 6" key="1">
    <citation type="submission" date="2024-02" db="EMBL/GenBank/DDBJ databases">
        <title>Bacteria isolated from the canopy kelp, Nereocystis luetkeana.</title>
        <authorList>
            <person name="Pfister C.A."/>
            <person name="Younker I.T."/>
            <person name="Light S.H."/>
        </authorList>
    </citation>
    <scope>NUCLEOTIDE SEQUENCE [LARGE SCALE GENOMIC DNA]</scope>
    <source>
        <strain evidence="5 6">TI.1.03</strain>
    </source>
</reference>
<dbReference type="Gene3D" id="3.40.50.720">
    <property type="entry name" value="NAD(P)-binding Rossmann-like Domain"/>
    <property type="match status" value="1"/>
</dbReference>
<feature type="non-terminal residue" evidence="5">
    <location>
        <position position="91"/>
    </location>
</feature>
<keyword evidence="6" id="KW-1185">Reference proteome</keyword>
<dbReference type="Pfam" id="PF02737">
    <property type="entry name" value="3HCDH_N"/>
    <property type="match status" value="1"/>
</dbReference>
<comment type="caution">
    <text evidence="5">The sequence shown here is derived from an EMBL/GenBank/DDBJ whole genome shotgun (WGS) entry which is preliminary data.</text>
</comment>
<evidence type="ECO:0000256" key="3">
    <source>
        <dbReference type="ARBA" id="ARBA00023268"/>
    </source>
</evidence>
<evidence type="ECO:0000256" key="2">
    <source>
        <dbReference type="ARBA" id="ARBA00023239"/>
    </source>
</evidence>
<dbReference type="RefSeq" id="WP_341604102.1">
    <property type="nucleotide sequence ID" value="NZ_JBAKAW010000047.1"/>
</dbReference>
<dbReference type="InterPro" id="IPR006176">
    <property type="entry name" value="3-OHacyl-CoA_DH_NAD-bd"/>
</dbReference>
<dbReference type="PANTHER" id="PTHR23309:SF49">
    <property type="entry name" value="PEROXISOMAL BIFUNCTIONAL ENZYME"/>
    <property type="match status" value="1"/>
</dbReference>
<dbReference type="EMBL" id="JBAKAW010000047">
    <property type="protein sequence ID" value="MEL0657318.1"/>
    <property type="molecule type" value="Genomic_DNA"/>
</dbReference>
<evidence type="ECO:0000256" key="1">
    <source>
        <dbReference type="ARBA" id="ARBA00023235"/>
    </source>
</evidence>
<gene>
    <name evidence="5" type="ORF">V6257_20115</name>
</gene>
<feature type="domain" description="3-hydroxyacyl-CoA dehydrogenase NAD binding" evidence="4">
    <location>
        <begin position="3"/>
        <end position="91"/>
    </location>
</feature>
<dbReference type="PANTHER" id="PTHR23309">
    <property type="entry name" value="3-HYDROXYACYL-COA DEHYROGENASE"/>
    <property type="match status" value="1"/>
</dbReference>